<evidence type="ECO:0000256" key="14">
    <source>
        <dbReference type="ARBA" id="ARBA00023180"/>
    </source>
</evidence>
<evidence type="ECO:0000313" key="26">
    <source>
        <dbReference type="Proteomes" id="UP001215598"/>
    </source>
</evidence>
<gene>
    <name evidence="25" type="ORF">B0H16DRAFT_1640546</name>
</gene>
<keyword evidence="10 23" id="KW-0732">Signal</keyword>
<keyword evidence="5" id="KW-1003">Cell membrane</keyword>
<sequence length="422" mass="44551">MPLKTFLPLLFLAAGSHAQRTSESSEASITDPASECAPYAYAPVTSALAASQFPPIWTPVASLLPNDAAGLALFAKINSSIPNIPPKGTMAGDFSNFTPTYPATDPDCWWTFHQCTQPKAAGLSADVASVPEARTLGYGFDDGPNCSHNAFYDYLTAAQQKATMFYIGSNVMDWPLEAQRAVADGHEVCVHTWSHRYMTAFPNEAAFGELWYTLQAIKLVAGVTVKCWRPPFGDVDDRIRYIAAQLGLETVLWKYDSNDWKVGTGGVTTATVQANYDALIANVSAGVFDTVGAIMLTHELNNYTMQTAMDNYPALAKAFDHIVPIAVAQNQTQPYVETNYTFPTFAQYIATHNASTVPAGPVPGANSTTSSASNVTGSNTGSGSSSGSGSGSSQSTGTGVSLRVGVGAPLVLAVAMGVLAVL</sequence>
<keyword evidence="19" id="KW-0624">Polysaccharide degradation</keyword>
<proteinExistence type="inferred from homology"/>
<keyword evidence="7" id="KW-0964">Secreted</keyword>
<dbReference type="CDD" id="cd10952">
    <property type="entry name" value="CE4_MrCDA_like"/>
    <property type="match status" value="1"/>
</dbReference>
<keyword evidence="9" id="KW-0479">Metal-binding</keyword>
<evidence type="ECO:0000313" key="25">
    <source>
        <dbReference type="EMBL" id="KAJ7701673.1"/>
    </source>
</evidence>
<evidence type="ECO:0000256" key="10">
    <source>
        <dbReference type="ARBA" id="ARBA00022729"/>
    </source>
</evidence>
<comment type="subcellular location">
    <subcellularLocation>
        <location evidence="3">Cell membrane</location>
        <topology evidence="3">Lipid-anchor</topology>
        <topology evidence="3">GPI-anchor</topology>
    </subcellularLocation>
    <subcellularLocation>
        <location evidence="2">Secreted</location>
        <location evidence="2">Cell wall</location>
    </subcellularLocation>
</comment>
<keyword evidence="8" id="KW-0336">GPI-anchor</keyword>
<keyword evidence="6" id="KW-0134">Cell wall</keyword>
<comment type="similarity">
    <text evidence="4">Belongs to the polysaccharide deacetylase family.</text>
</comment>
<comment type="cofactor">
    <cofactor evidence="1">
        <name>Co(2+)</name>
        <dbReference type="ChEBI" id="CHEBI:48828"/>
    </cofactor>
</comment>
<protein>
    <recommendedName>
        <fullName evidence="20">chitin deacetylase</fullName>
        <ecNumber evidence="20">3.5.1.41</ecNumber>
    </recommendedName>
</protein>
<evidence type="ECO:0000259" key="24">
    <source>
        <dbReference type="PROSITE" id="PS51677"/>
    </source>
</evidence>
<dbReference type="GO" id="GO:0098552">
    <property type="term" value="C:side of membrane"/>
    <property type="evidence" value="ECO:0007669"/>
    <property type="project" value="UniProtKB-KW"/>
</dbReference>
<evidence type="ECO:0000256" key="15">
    <source>
        <dbReference type="ARBA" id="ARBA00023277"/>
    </source>
</evidence>
<feature type="region of interest" description="Disordered" evidence="22">
    <location>
        <begin position="360"/>
        <end position="398"/>
    </location>
</feature>
<evidence type="ECO:0000256" key="19">
    <source>
        <dbReference type="ARBA" id="ARBA00023326"/>
    </source>
</evidence>
<dbReference type="InterPro" id="IPR050248">
    <property type="entry name" value="Polysacc_deacetylase_ArnD"/>
</dbReference>
<keyword evidence="15" id="KW-0119">Carbohydrate metabolism</keyword>
<dbReference type="GO" id="GO:0071555">
    <property type="term" value="P:cell wall organization"/>
    <property type="evidence" value="ECO:0007669"/>
    <property type="project" value="UniProtKB-KW"/>
</dbReference>
<dbReference type="FunFam" id="3.20.20.370:FF:000004">
    <property type="entry name" value="Related to Chitin deacetylase"/>
    <property type="match status" value="1"/>
</dbReference>
<evidence type="ECO:0000256" key="17">
    <source>
        <dbReference type="ARBA" id="ARBA00023288"/>
    </source>
</evidence>
<evidence type="ECO:0000256" key="1">
    <source>
        <dbReference type="ARBA" id="ARBA00001941"/>
    </source>
</evidence>
<dbReference type="Pfam" id="PF01522">
    <property type="entry name" value="Polysacc_deac_1"/>
    <property type="match status" value="1"/>
</dbReference>
<dbReference type="PANTHER" id="PTHR10587:SF98">
    <property type="entry name" value="CHITIN DEACETYLASE"/>
    <property type="match status" value="1"/>
</dbReference>
<dbReference type="Gene3D" id="3.20.20.370">
    <property type="entry name" value="Glycoside hydrolase/deacetylase"/>
    <property type="match status" value="1"/>
</dbReference>
<feature type="compositionally biased region" description="Low complexity" evidence="22">
    <location>
        <begin position="364"/>
        <end position="383"/>
    </location>
</feature>
<accession>A0AAD7GM79</accession>
<evidence type="ECO:0000256" key="23">
    <source>
        <dbReference type="SAM" id="SignalP"/>
    </source>
</evidence>
<evidence type="ECO:0000256" key="4">
    <source>
        <dbReference type="ARBA" id="ARBA00010973"/>
    </source>
</evidence>
<dbReference type="InterPro" id="IPR011330">
    <property type="entry name" value="Glyco_hydro/deAcase_b/a-brl"/>
</dbReference>
<evidence type="ECO:0000256" key="6">
    <source>
        <dbReference type="ARBA" id="ARBA00022512"/>
    </source>
</evidence>
<name>A0AAD7GM79_9AGAR</name>
<feature type="chain" id="PRO_5042007115" description="chitin deacetylase" evidence="23">
    <location>
        <begin position="19"/>
        <end position="422"/>
    </location>
</feature>
<evidence type="ECO:0000256" key="11">
    <source>
        <dbReference type="ARBA" id="ARBA00022801"/>
    </source>
</evidence>
<evidence type="ECO:0000256" key="2">
    <source>
        <dbReference type="ARBA" id="ARBA00004191"/>
    </source>
</evidence>
<dbReference type="AlphaFoldDB" id="A0AAD7GM79"/>
<feature type="signal peptide" evidence="23">
    <location>
        <begin position="1"/>
        <end position="18"/>
    </location>
</feature>
<feature type="domain" description="NodB homology" evidence="24">
    <location>
        <begin position="134"/>
        <end position="334"/>
    </location>
</feature>
<dbReference type="GO" id="GO:0000272">
    <property type="term" value="P:polysaccharide catabolic process"/>
    <property type="evidence" value="ECO:0007669"/>
    <property type="project" value="UniProtKB-KW"/>
</dbReference>
<dbReference type="GO" id="GO:0005886">
    <property type="term" value="C:plasma membrane"/>
    <property type="evidence" value="ECO:0007669"/>
    <property type="project" value="UniProtKB-SubCell"/>
</dbReference>
<dbReference type="GO" id="GO:0009272">
    <property type="term" value="P:fungal-type cell wall biogenesis"/>
    <property type="evidence" value="ECO:0007669"/>
    <property type="project" value="UniProtKB-ARBA"/>
</dbReference>
<evidence type="ECO:0000256" key="22">
    <source>
        <dbReference type="SAM" id="MobiDB-lite"/>
    </source>
</evidence>
<dbReference type="EC" id="3.5.1.41" evidence="20"/>
<comment type="catalytic activity">
    <reaction evidence="21">
        <text>[(1-&gt;4)-N-acetyl-beta-D-glucosaminyl](n) + n H2O = chitosan + n acetate</text>
        <dbReference type="Rhea" id="RHEA:10464"/>
        <dbReference type="Rhea" id="RHEA-COMP:9593"/>
        <dbReference type="Rhea" id="RHEA-COMP:9597"/>
        <dbReference type="ChEBI" id="CHEBI:15377"/>
        <dbReference type="ChEBI" id="CHEBI:17029"/>
        <dbReference type="ChEBI" id="CHEBI:30089"/>
        <dbReference type="ChEBI" id="CHEBI:57704"/>
        <dbReference type="EC" id="3.5.1.41"/>
    </reaction>
    <physiologicalReaction direction="left-to-right" evidence="21">
        <dbReference type="Rhea" id="RHEA:10465"/>
    </physiologicalReaction>
</comment>
<keyword evidence="12" id="KW-0146">Chitin degradation</keyword>
<evidence type="ECO:0000256" key="18">
    <source>
        <dbReference type="ARBA" id="ARBA00023316"/>
    </source>
</evidence>
<evidence type="ECO:0000256" key="21">
    <source>
        <dbReference type="ARBA" id="ARBA00048494"/>
    </source>
</evidence>
<keyword evidence="16" id="KW-0170">Cobalt</keyword>
<keyword evidence="13" id="KW-0472">Membrane</keyword>
<dbReference type="GO" id="GO:0006032">
    <property type="term" value="P:chitin catabolic process"/>
    <property type="evidence" value="ECO:0007669"/>
    <property type="project" value="UniProtKB-KW"/>
</dbReference>
<evidence type="ECO:0000256" key="16">
    <source>
        <dbReference type="ARBA" id="ARBA00023285"/>
    </source>
</evidence>
<dbReference type="PANTHER" id="PTHR10587">
    <property type="entry name" value="GLYCOSYL TRANSFERASE-RELATED"/>
    <property type="match status" value="1"/>
</dbReference>
<dbReference type="Proteomes" id="UP001215598">
    <property type="component" value="Unassembled WGS sequence"/>
</dbReference>
<evidence type="ECO:0000256" key="5">
    <source>
        <dbReference type="ARBA" id="ARBA00022475"/>
    </source>
</evidence>
<evidence type="ECO:0000256" key="3">
    <source>
        <dbReference type="ARBA" id="ARBA00004609"/>
    </source>
</evidence>
<comment type="caution">
    <text evidence="25">The sequence shown here is derived from an EMBL/GenBank/DDBJ whole genome shotgun (WGS) entry which is preliminary data.</text>
</comment>
<dbReference type="SUPFAM" id="SSF88713">
    <property type="entry name" value="Glycoside hydrolase/deacetylase"/>
    <property type="match status" value="1"/>
</dbReference>
<evidence type="ECO:0000256" key="13">
    <source>
        <dbReference type="ARBA" id="ARBA00023136"/>
    </source>
</evidence>
<evidence type="ECO:0000256" key="7">
    <source>
        <dbReference type="ARBA" id="ARBA00022525"/>
    </source>
</evidence>
<organism evidence="25 26">
    <name type="scientific">Mycena metata</name>
    <dbReference type="NCBI Taxonomy" id="1033252"/>
    <lineage>
        <taxon>Eukaryota</taxon>
        <taxon>Fungi</taxon>
        <taxon>Dikarya</taxon>
        <taxon>Basidiomycota</taxon>
        <taxon>Agaricomycotina</taxon>
        <taxon>Agaricomycetes</taxon>
        <taxon>Agaricomycetidae</taxon>
        <taxon>Agaricales</taxon>
        <taxon>Marasmiineae</taxon>
        <taxon>Mycenaceae</taxon>
        <taxon>Mycena</taxon>
    </lineage>
</organism>
<keyword evidence="26" id="KW-1185">Reference proteome</keyword>
<evidence type="ECO:0000256" key="9">
    <source>
        <dbReference type="ARBA" id="ARBA00022723"/>
    </source>
</evidence>
<dbReference type="GO" id="GO:0004099">
    <property type="term" value="F:chitin deacetylase activity"/>
    <property type="evidence" value="ECO:0007669"/>
    <property type="project" value="UniProtKB-EC"/>
</dbReference>
<dbReference type="GO" id="GO:0046872">
    <property type="term" value="F:metal ion binding"/>
    <property type="evidence" value="ECO:0007669"/>
    <property type="project" value="UniProtKB-KW"/>
</dbReference>
<keyword evidence="17" id="KW-0449">Lipoprotein</keyword>
<reference evidence="25" key="1">
    <citation type="submission" date="2023-03" db="EMBL/GenBank/DDBJ databases">
        <title>Massive genome expansion in bonnet fungi (Mycena s.s.) driven by repeated elements and novel gene families across ecological guilds.</title>
        <authorList>
            <consortium name="Lawrence Berkeley National Laboratory"/>
            <person name="Harder C.B."/>
            <person name="Miyauchi S."/>
            <person name="Viragh M."/>
            <person name="Kuo A."/>
            <person name="Thoen E."/>
            <person name="Andreopoulos B."/>
            <person name="Lu D."/>
            <person name="Skrede I."/>
            <person name="Drula E."/>
            <person name="Henrissat B."/>
            <person name="Morin E."/>
            <person name="Kohler A."/>
            <person name="Barry K."/>
            <person name="LaButti K."/>
            <person name="Morin E."/>
            <person name="Salamov A."/>
            <person name="Lipzen A."/>
            <person name="Mereny Z."/>
            <person name="Hegedus B."/>
            <person name="Baldrian P."/>
            <person name="Stursova M."/>
            <person name="Weitz H."/>
            <person name="Taylor A."/>
            <person name="Grigoriev I.V."/>
            <person name="Nagy L.G."/>
            <person name="Martin F."/>
            <person name="Kauserud H."/>
        </authorList>
    </citation>
    <scope>NUCLEOTIDE SEQUENCE</scope>
    <source>
        <strain evidence="25">CBHHK182m</strain>
    </source>
</reference>
<keyword evidence="14" id="KW-0325">Glycoprotein</keyword>
<keyword evidence="11" id="KW-0378">Hydrolase</keyword>
<keyword evidence="18" id="KW-0961">Cell wall biogenesis/degradation</keyword>
<evidence type="ECO:0000256" key="20">
    <source>
        <dbReference type="ARBA" id="ARBA00024056"/>
    </source>
</evidence>
<dbReference type="EMBL" id="JARKIB010000526">
    <property type="protein sequence ID" value="KAJ7701673.1"/>
    <property type="molecule type" value="Genomic_DNA"/>
</dbReference>
<dbReference type="InterPro" id="IPR002509">
    <property type="entry name" value="NODB_dom"/>
</dbReference>
<evidence type="ECO:0000256" key="12">
    <source>
        <dbReference type="ARBA" id="ARBA00023024"/>
    </source>
</evidence>
<evidence type="ECO:0000256" key="8">
    <source>
        <dbReference type="ARBA" id="ARBA00022622"/>
    </source>
</evidence>
<dbReference type="PROSITE" id="PS51677">
    <property type="entry name" value="NODB"/>
    <property type="match status" value="1"/>
</dbReference>